<dbReference type="OrthoDB" id="8171348at2759"/>
<name>A0A7R9AF90_9CRUS</name>
<proteinExistence type="predicted"/>
<keyword evidence="3" id="KW-1185">Reference proteome</keyword>
<dbReference type="Proteomes" id="UP000677054">
    <property type="component" value="Unassembled WGS sequence"/>
</dbReference>
<protein>
    <submittedName>
        <fullName evidence="2">Uncharacterized protein</fullName>
    </submittedName>
</protein>
<evidence type="ECO:0000256" key="1">
    <source>
        <dbReference type="SAM" id="MobiDB-lite"/>
    </source>
</evidence>
<accession>A0A7R9AF90</accession>
<dbReference type="EMBL" id="LR904861">
    <property type="protein sequence ID" value="CAD7253144.1"/>
    <property type="molecule type" value="Genomic_DNA"/>
</dbReference>
<feature type="region of interest" description="Disordered" evidence="1">
    <location>
        <begin position="32"/>
        <end position="52"/>
    </location>
</feature>
<gene>
    <name evidence="2" type="ORF">DSTB1V02_LOCUS12894</name>
</gene>
<sequence>MHPFKIVRRESKSLGVTVTVAMTMTMTMAMAMDSSQSPTPARPELHHSPVDPFDSTELVLKEREDKRTVSFEYHGSGALTDENAKTDYDVKMCCFRRTFNALLVLLSSTLLQVSWGQVEGEARNGLGPEFNPLVTAVCRKGIMTITVQTEDPFFGMNLR</sequence>
<evidence type="ECO:0000313" key="3">
    <source>
        <dbReference type="Proteomes" id="UP000677054"/>
    </source>
</evidence>
<evidence type="ECO:0000313" key="2">
    <source>
        <dbReference type="EMBL" id="CAD7253144.1"/>
    </source>
</evidence>
<reference evidence="2" key="1">
    <citation type="submission" date="2020-11" db="EMBL/GenBank/DDBJ databases">
        <authorList>
            <person name="Tran Van P."/>
        </authorList>
    </citation>
    <scope>NUCLEOTIDE SEQUENCE</scope>
</reference>
<dbReference type="EMBL" id="CAJPEV010005344">
    <property type="protein sequence ID" value="CAG0903054.1"/>
    <property type="molecule type" value="Genomic_DNA"/>
</dbReference>
<dbReference type="AlphaFoldDB" id="A0A7R9AF90"/>
<organism evidence="2">
    <name type="scientific">Darwinula stevensoni</name>
    <dbReference type="NCBI Taxonomy" id="69355"/>
    <lineage>
        <taxon>Eukaryota</taxon>
        <taxon>Metazoa</taxon>
        <taxon>Ecdysozoa</taxon>
        <taxon>Arthropoda</taxon>
        <taxon>Crustacea</taxon>
        <taxon>Oligostraca</taxon>
        <taxon>Ostracoda</taxon>
        <taxon>Podocopa</taxon>
        <taxon>Podocopida</taxon>
        <taxon>Darwinulocopina</taxon>
        <taxon>Darwinuloidea</taxon>
        <taxon>Darwinulidae</taxon>
        <taxon>Darwinula</taxon>
    </lineage>
</organism>